<reference evidence="4" key="1">
    <citation type="submission" date="2025-08" db="UniProtKB">
        <authorList>
            <consortium name="RefSeq"/>
        </authorList>
    </citation>
    <scope>IDENTIFICATION</scope>
    <source>
        <tissue evidence="4">Whole body</tissue>
    </source>
</reference>
<name>A0A8B8GLV3_9HEMI</name>
<proteinExistence type="predicted"/>
<evidence type="ECO:0000259" key="2">
    <source>
        <dbReference type="Pfam" id="PF13358"/>
    </source>
</evidence>
<dbReference type="InterPro" id="IPR038717">
    <property type="entry name" value="Tc1-like_DDE_dom"/>
</dbReference>
<accession>A0A8B8GLV3</accession>
<organism evidence="3 4">
    <name type="scientific">Sipha flava</name>
    <name type="common">yellow sugarcane aphid</name>
    <dbReference type="NCBI Taxonomy" id="143950"/>
    <lineage>
        <taxon>Eukaryota</taxon>
        <taxon>Metazoa</taxon>
        <taxon>Ecdysozoa</taxon>
        <taxon>Arthropoda</taxon>
        <taxon>Hexapoda</taxon>
        <taxon>Insecta</taxon>
        <taxon>Pterygota</taxon>
        <taxon>Neoptera</taxon>
        <taxon>Paraneoptera</taxon>
        <taxon>Hemiptera</taxon>
        <taxon>Sternorrhyncha</taxon>
        <taxon>Aphidomorpha</taxon>
        <taxon>Aphidoidea</taxon>
        <taxon>Aphididae</taxon>
        <taxon>Sipha</taxon>
    </lineage>
</organism>
<dbReference type="GeneID" id="112692808"/>
<protein>
    <submittedName>
        <fullName evidence="4">Uncharacterized protein LOC112692808</fullName>
    </submittedName>
</protein>
<evidence type="ECO:0000313" key="3">
    <source>
        <dbReference type="Proteomes" id="UP000694846"/>
    </source>
</evidence>
<dbReference type="Proteomes" id="UP000694846">
    <property type="component" value="Unplaced"/>
</dbReference>
<feature type="domain" description="Tc1-like transposase DDE" evidence="2">
    <location>
        <begin position="183"/>
        <end position="376"/>
    </location>
</feature>
<dbReference type="OrthoDB" id="6604072at2759"/>
<dbReference type="PANTHER" id="PTHR33939:SF1">
    <property type="entry name" value="DUF4371 DOMAIN-CONTAINING PROTEIN"/>
    <property type="match status" value="1"/>
</dbReference>
<keyword evidence="3" id="KW-1185">Reference proteome</keyword>
<dbReference type="PANTHER" id="PTHR33939">
    <property type="entry name" value="PROTEIN CBG22215"/>
    <property type="match status" value="1"/>
</dbReference>
<dbReference type="RefSeq" id="XP_025423387.1">
    <property type="nucleotide sequence ID" value="XM_025567602.1"/>
</dbReference>
<evidence type="ECO:0000256" key="1">
    <source>
        <dbReference type="SAM" id="MobiDB-lite"/>
    </source>
</evidence>
<sequence>MSSKIKNGKANSQAREIIWNVFNYFKDKNEYMANCRLYTMTAEATGYSTMSVKRIVYEGKKNMDLTGNSTLATFTTPDKKRNNVTKIKALVDDFDRCALKRTITDMYTVDKIVPTVKLIFEKQKQFMNLGSTRTLNRIISEMGFKFRKTETNRKLLIEKHNIRLKRIEYLKKILDFRRQGRKIVYTDESYVLSSHVANKSWSSVDDDNTVKQSLSKGKRLIIIHAGGEEGFVPNALLTWEAQSSSGDYHDNMNKDNYYKWVTEKLLPNLRKNSVVVLDNATYHCHQSNRAPSSNSLKKDMVNWLTENNISFNSTMFKPQLYDIIRKHKQVLVKYSLDGILSKEGHDIIRLPPYHPDLNPIEMIWSQVKQYIAKQNHNGSIKKIAELCKQKMESMGDSEWGAVCANVKKLEEEMWKNESFMDIEMDKLTVTYGDDTTNDSDTSTEDEDDDLGVAPLQP</sequence>
<dbReference type="InterPro" id="IPR036397">
    <property type="entry name" value="RNaseH_sf"/>
</dbReference>
<dbReference type="Gene3D" id="3.30.420.10">
    <property type="entry name" value="Ribonuclease H-like superfamily/Ribonuclease H"/>
    <property type="match status" value="1"/>
</dbReference>
<evidence type="ECO:0000313" key="4">
    <source>
        <dbReference type="RefSeq" id="XP_025423387.1"/>
    </source>
</evidence>
<feature type="compositionally biased region" description="Acidic residues" evidence="1">
    <location>
        <begin position="435"/>
        <end position="450"/>
    </location>
</feature>
<feature type="region of interest" description="Disordered" evidence="1">
    <location>
        <begin position="430"/>
        <end position="457"/>
    </location>
</feature>
<dbReference type="GO" id="GO:0003676">
    <property type="term" value="F:nucleic acid binding"/>
    <property type="evidence" value="ECO:0007669"/>
    <property type="project" value="InterPro"/>
</dbReference>
<dbReference type="Pfam" id="PF13358">
    <property type="entry name" value="DDE_3"/>
    <property type="match status" value="1"/>
</dbReference>
<dbReference type="AlphaFoldDB" id="A0A8B8GLV3"/>
<gene>
    <name evidence="4" type="primary">LOC112692808</name>
</gene>